<dbReference type="Proteomes" id="UP000054477">
    <property type="component" value="Unassembled WGS sequence"/>
</dbReference>
<evidence type="ECO:0000313" key="3">
    <source>
        <dbReference type="EMBL" id="KIJ92774.1"/>
    </source>
</evidence>
<feature type="compositionally biased region" description="Basic and acidic residues" evidence="1">
    <location>
        <begin position="85"/>
        <end position="101"/>
    </location>
</feature>
<feature type="region of interest" description="Disordered" evidence="1">
    <location>
        <begin position="685"/>
        <end position="726"/>
    </location>
</feature>
<accession>A0A0C9WID9</accession>
<feature type="compositionally biased region" description="Acidic residues" evidence="1">
    <location>
        <begin position="711"/>
        <end position="721"/>
    </location>
</feature>
<feature type="region of interest" description="Disordered" evidence="1">
    <location>
        <begin position="160"/>
        <end position="194"/>
    </location>
</feature>
<dbReference type="OrthoDB" id="3797628at2759"/>
<dbReference type="STRING" id="1095629.A0A0C9WID9"/>
<dbReference type="Pfam" id="PF12110">
    <property type="entry name" value="Nup96"/>
    <property type="match status" value="1"/>
</dbReference>
<feature type="compositionally biased region" description="Low complexity" evidence="1">
    <location>
        <begin position="329"/>
        <end position="343"/>
    </location>
</feature>
<gene>
    <name evidence="3" type="ORF">K443DRAFT_422057</name>
</gene>
<evidence type="ECO:0000256" key="1">
    <source>
        <dbReference type="SAM" id="MobiDB-lite"/>
    </source>
</evidence>
<feature type="region of interest" description="Disordered" evidence="1">
    <location>
        <begin position="1"/>
        <end position="123"/>
    </location>
</feature>
<feature type="compositionally biased region" description="Low complexity" evidence="1">
    <location>
        <begin position="49"/>
        <end position="61"/>
    </location>
</feature>
<feature type="region of interest" description="Disordered" evidence="1">
    <location>
        <begin position="596"/>
        <end position="623"/>
    </location>
</feature>
<organism evidence="3 4">
    <name type="scientific">Laccaria amethystina LaAM-08-1</name>
    <dbReference type="NCBI Taxonomy" id="1095629"/>
    <lineage>
        <taxon>Eukaryota</taxon>
        <taxon>Fungi</taxon>
        <taxon>Dikarya</taxon>
        <taxon>Basidiomycota</taxon>
        <taxon>Agaricomycotina</taxon>
        <taxon>Agaricomycetes</taxon>
        <taxon>Agaricomycetidae</taxon>
        <taxon>Agaricales</taxon>
        <taxon>Agaricineae</taxon>
        <taxon>Hydnangiaceae</taxon>
        <taxon>Laccaria</taxon>
    </lineage>
</organism>
<feature type="domain" description="Nuclear pore complex protein NUP96 C-terminal" evidence="2">
    <location>
        <begin position="448"/>
        <end position="803"/>
    </location>
</feature>
<feature type="region of interest" description="Disordered" evidence="1">
    <location>
        <begin position="312"/>
        <end position="343"/>
    </location>
</feature>
<reference evidence="4" key="2">
    <citation type="submission" date="2015-01" db="EMBL/GenBank/DDBJ databases">
        <title>Evolutionary Origins and Diversification of the Mycorrhizal Mutualists.</title>
        <authorList>
            <consortium name="DOE Joint Genome Institute"/>
            <consortium name="Mycorrhizal Genomics Consortium"/>
            <person name="Kohler A."/>
            <person name="Kuo A."/>
            <person name="Nagy L.G."/>
            <person name="Floudas D."/>
            <person name="Copeland A."/>
            <person name="Barry K.W."/>
            <person name="Cichocki N."/>
            <person name="Veneault-Fourrey C."/>
            <person name="LaButti K."/>
            <person name="Lindquist E.A."/>
            <person name="Lipzen A."/>
            <person name="Lundell T."/>
            <person name="Morin E."/>
            <person name="Murat C."/>
            <person name="Riley R."/>
            <person name="Ohm R."/>
            <person name="Sun H."/>
            <person name="Tunlid A."/>
            <person name="Henrissat B."/>
            <person name="Grigoriev I.V."/>
            <person name="Hibbett D.S."/>
            <person name="Martin F."/>
        </authorList>
    </citation>
    <scope>NUCLEOTIDE SEQUENCE [LARGE SCALE GENOMIC DNA]</scope>
    <source>
        <strain evidence="4">LaAM-08-1</strain>
    </source>
</reference>
<proteinExistence type="predicted"/>
<feature type="compositionally biased region" description="Polar residues" evidence="1">
    <location>
        <begin position="599"/>
        <end position="620"/>
    </location>
</feature>
<protein>
    <recommendedName>
        <fullName evidence="2">Nuclear pore complex protein NUP96 C-terminal domain-containing protein</fullName>
    </recommendedName>
</protein>
<feature type="compositionally biased region" description="Low complexity" evidence="1">
    <location>
        <begin position="161"/>
        <end position="171"/>
    </location>
</feature>
<keyword evidence="4" id="KW-1185">Reference proteome</keyword>
<dbReference type="InterPro" id="IPR021967">
    <property type="entry name" value="Nup98_C"/>
</dbReference>
<dbReference type="EMBL" id="KN838885">
    <property type="protein sequence ID" value="KIJ92774.1"/>
    <property type="molecule type" value="Genomic_DNA"/>
</dbReference>
<sequence length="992" mass="107428">MARFRAYASDSSSDEEELQRAGTSSASERLPDQQGRDEQHESESDEESLNNSGESSGSSSSDMDEEELIAPRTLKSANSRGHNALVEDKDGEIRYAHEVDVRVSPPSARSSPPSNPRQHVNGNPTIIPWAQQIGVDAQKMHVMQTSLFRMPEAAALRALDQPTRPQQTTRQNLALPAQSLNRKHSRDSDGDGLRFDSRERASFAHDIEPPLYRPSRKYARVEINSSIANGKEGIYVDAGLAMGRSFRVGWGPGGTLLHLGSICGPLSTSAISANSSVITLTKILFPPPPIAGSPSALASKLLQHHLSHTPISPDDAGVPFAYPSPSPSSPSSSDSASSSGPSSSNPLSFDTFASLFPTTDSSSPAALFRLGSALFDPLNLHLSRQPPGSDTTTGTVITPDLRNRITLLRRKTALSKWLEDSVKQSVDRDLRAKAHGTSSATTYTPADTAFTHLTGHQVEQACNAAADGGYLKLSTLISQTGGDAIFKEDVQSQLEIWKNEKLTPGIGGLGGTQNGLVGKGVWKVYRLLGGLIDDEPDAAGNGDDLCAGLDWKRVFGLYLWYGTDVDATIPDVVRAYEPAAQTGAARPLPTWTLEGKHPQSISSVGTSGTSRLGTSFSSASRAKEPDDPLFALIKLHADPALSLSHILDPLSFAPSGLDWGIGMCWHLYVILSRVMRVRDFVDRGDPGVHSSRKRKTGNGLVNGWGSSGGESSEEESEEDGDVEGHSPTADLLASSYAFELESWGMVQEAIFVLLHVEGSVGREKAIKALLARSAPKFDEWMTRGIVGSLKIPIAWVDEAKAMYALNQGDVFRAYELYTSAGLYNLAHDLAVLELAPDAVIRRDLDLLKTLFLPFDRDGRRDKIDNWLVRGKVFLDYIHIMTRLPELYDQLAEESGRQGAIPDAPQQDEIEDLSRRVPWLIGTLPDVLHRSRKIDDRHPAALEEMVKGLLGVVERANPLILSQIQQLGTVDGAAKIGLVRGMGFTRFLRSVGA</sequence>
<evidence type="ECO:0000259" key="2">
    <source>
        <dbReference type="Pfam" id="PF12110"/>
    </source>
</evidence>
<reference evidence="3 4" key="1">
    <citation type="submission" date="2014-04" db="EMBL/GenBank/DDBJ databases">
        <authorList>
            <consortium name="DOE Joint Genome Institute"/>
            <person name="Kuo A."/>
            <person name="Kohler A."/>
            <person name="Nagy L.G."/>
            <person name="Floudas D."/>
            <person name="Copeland A."/>
            <person name="Barry K.W."/>
            <person name="Cichocki N."/>
            <person name="Veneault-Fourrey C."/>
            <person name="LaButti K."/>
            <person name="Lindquist E.A."/>
            <person name="Lipzen A."/>
            <person name="Lundell T."/>
            <person name="Morin E."/>
            <person name="Murat C."/>
            <person name="Sun H."/>
            <person name="Tunlid A."/>
            <person name="Henrissat B."/>
            <person name="Grigoriev I.V."/>
            <person name="Hibbett D.S."/>
            <person name="Martin F."/>
            <person name="Nordberg H.P."/>
            <person name="Cantor M.N."/>
            <person name="Hua S.X."/>
        </authorList>
    </citation>
    <scope>NUCLEOTIDE SEQUENCE [LARGE SCALE GENOMIC DNA]</scope>
    <source>
        <strain evidence="3 4">LaAM-08-1</strain>
    </source>
</reference>
<dbReference type="HOGENOM" id="CLU_007424_0_0_1"/>
<dbReference type="Gene3D" id="1.25.40.690">
    <property type="match status" value="1"/>
</dbReference>
<evidence type="ECO:0000313" key="4">
    <source>
        <dbReference type="Proteomes" id="UP000054477"/>
    </source>
</evidence>
<feature type="compositionally biased region" description="Low complexity" evidence="1">
    <location>
        <begin position="102"/>
        <end position="112"/>
    </location>
</feature>
<dbReference type="AlphaFoldDB" id="A0A0C9WID9"/>
<name>A0A0C9WID9_9AGAR</name>
<feature type="compositionally biased region" description="Basic and acidic residues" evidence="1">
    <location>
        <begin position="29"/>
        <end position="42"/>
    </location>
</feature>